<dbReference type="InterPro" id="IPR027275">
    <property type="entry name" value="PRC-brl_dom"/>
</dbReference>
<dbReference type="RefSeq" id="WP_386056336.1">
    <property type="nucleotide sequence ID" value="NZ_JBHTKL010000001.1"/>
</dbReference>
<dbReference type="PANTHER" id="PTHR40061">
    <property type="entry name" value="SPORULATION PROTEIN YLMC-RELATED"/>
    <property type="match status" value="1"/>
</dbReference>
<organism evidence="2 3">
    <name type="scientific">Thalassobacillus hwangdonensis</name>
    <dbReference type="NCBI Taxonomy" id="546108"/>
    <lineage>
        <taxon>Bacteria</taxon>
        <taxon>Bacillati</taxon>
        <taxon>Bacillota</taxon>
        <taxon>Bacilli</taxon>
        <taxon>Bacillales</taxon>
        <taxon>Bacillaceae</taxon>
        <taxon>Thalassobacillus</taxon>
    </lineage>
</organism>
<dbReference type="InterPro" id="IPR014238">
    <property type="entry name" value="Spore_YlmC/YmxH"/>
</dbReference>
<dbReference type="Pfam" id="PF05239">
    <property type="entry name" value="PRC"/>
    <property type="match status" value="1"/>
</dbReference>
<proteinExistence type="predicted"/>
<dbReference type="SUPFAM" id="SSF50346">
    <property type="entry name" value="PRC-barrel domain"/>
    <property type="match status" value="1"/>
</dbReference>
<evidence type="ECO:0000259" key="1">
    <source>
        <dbReference type="Pfam" id="PF05239"/>
    </source>
</evidence>
<evidence type="ECO:0000313" key="3">
    <source>
        <dbReference type="Proteomes" id="UP001596990"/>
    </source>
</evidence>
<evidence type="ECO:0000313" key="2">
    <source>
        <dbReference type="EMBL" id="MFD1018093.1"/>
    </source>
</evidence>
<dbReference type="EMBL" id="JBHTKL010000001">
    <property type="protein sequence ID" value="MFD1018093.1"/>
    <property type="molecule type" value="Genomic_DNA"/>
</dbReference>
<reference evidence="3" key="1">
    <citation type="journal article" date="2019" name="Int. J. Syst. Evol. Microbiol.">
        <title>The Global Catalogue of Microorganisms (GCM) 10K type strain sequencing project: providing services to taxonomists for standard genome sequencing and annotation.</title>
        <authorList>
            <consortium name="The Broad Institute Genomics Platform"/>
            <consortium name="The Broad Institute Genome Sequencing Center for Infectious Disease"/>
            <person name="Wu L."/>
            <person name="Ma J."/>
        </authorList>
    </citation>
    <scope>NUCLEOTIDE SEQUENCE [LARGE SCALE GENOMIC DNA]</scope>
    <source>
        <strain evidence="3">CCUG 56607</strain>
    </source>
</reference>
<gene>
    <name evidence="2" type="ORF">ACFQ2J_02675</name>
</gene>
<name>A0ABW3KZ03_9BACI</name>
<dbReference type="InterPro" id="IPR011033">
    <property type="entry name" value="PRC_barrel-like_sf"/>
</dbReference>
<comment type="caution">
    <text evidence="2">The sequence shown here is derived from an EMBL/GenBank/DDBJ whole genome shotgun (WGS) entry which is preliminary data.</text>
</comment>
<dbReference type="Proteomes" id="UP001596990">
    <property type="component" value="Unassembled WGS sequence"/>
</dbReference>
<sequence length="88" mass="9756">MMVSELQMKDIIALETGERMGHITDLDIDVETGKIKALVIALKGKMMGLFGKDDEVVIPWEQIINIGTDVILVKKPFASPPESTKMIE</sequence>
<dbReference type="NCBIfam" id="TIGR02888">
    <property type="entry name" value="spore_YlmC_YmxH"/>
    <property type="match status" value="1"/>
</dbReference>
<feature type="domain" description="PRC-barrel" evidence="1">
    <location>
        <begin position="4"/>
        <end position="75"/>
    </location>
</feature>
<dbReference type="Gene3D" id="2.30.30.240">
    <property type="entry name" value="PRC-barrel domain"/>
    <property type="match status" value="1"/>
</dbReference>
<dbReference type="PANTHER" id="PTHR40061:SF1">
    <property type="entry name" value="SPORULATION PROTEIN YLMC-RELATED"/>
    <property type="match status" value="1"/>
</dbReference>
<keyword evidence="3" id="KW-1185">Reference proteome</keyword>
<protein>
    <submittedName>
        <fullName evidence="2">YlmC/YmxH family sporulation protein</fullName>
    </submittedName>
</protein>
<accession>A0ABW3KZ03</accession>